<dbReference type="InterPro" id="IPR002933">
    <property type="entry name" value="Peptidase_M20"/>
</dbReference>
<proteinExistence type="predicted"/>
<comment type="caution">
    <text evidence="3">The sequence shown here is derived from an EMBL/GenBank/DDBJ whole genome shotgun (WGS) entry which is preliminary data.</text>
</comment>
<gene>
    <name evidence="3" type="ORF">RFM42_07520</name>
</gene>
<evidence type="ECO:0000259" key="2">
    <source>
        <dbReference type="Pfam" id="PF07687"/>
    </source>
</evidence>
<dbReference type="PANTHER" id="PTHR11014:SF63">
    <property type="entry name" value="METALLOPEPTIDASE, PUTATIVE (AFU_ORTHOLOGUE AFUA_6G09600)-RELATED"/>
    <property type="match status" value="1"/>
</dbReference>
<dbReference type="Gene3D" id="3.40.630.10">
    <property type="entry name" value="Zn peptidases"/>
    <property type="match status" value="1"/>
</dbReference>
<evidence type="ECO:0000313" key="4">
    <source>
        <dbReference type="Proteomes" id="UP001285154"/>
    </source>
</evidence>
<protein>
    <submittedName>
        <fullName evidence="3">Amidohydrolase</fullName>
    </submittedName>
</protein>
<reference evidence="3 4" key="1">
    <citation type="submission" date="2023-08" db="EMBL/GenBank/DDBJ databases">
        <title>Implementing the SeqCode for naming new Mesorhizobium species isolated from Vachellia karroo root nodules.</title>
        <authorList>
            <person name="Van Lill M."/>
        </authorList>
    </citation>
    <scope>NUCLEOTIDE SEQUENCE [LARGE SCALE GENOMIC DNA]</scope>
    <source>
        <strain evidence="3 4">VK25D</strain>
    </source>
</reference>
<accession>A0ABU4ZZI8</accession>
<dbReference type="NCBIfam" id="TIGR01891">
    <property type="entry name" value="amidohydrolases"/>
    <property type="match status" value="1"/>
</dbReference>
<keyword evidence="4" id="KW-1185">Reference proteome</keyword>
<dbReference type="RefSeq" id="WP_320246221.1">
    <property type="nucleotide sequence ID" value="NZ_JAVIIQ010000003.1"/>
</dbReference>
<dbReference type="PROSITE" id="PS51318">
    <property type="entry name" value="TAT"/>
    <property type="match status" value="1"/>
</dbReference>
<name>A0ABU4ZZI8_9HYPH</name>
<dbReference type="EMBL" id="JAVIIQ010000003">
    <property type="protein sequence ID" value="MDX8530822.1"/>
    <property type="molecule type" value="Genomic_DNA"/>
</dbReference>
<organism evidence="3 4">
    <name type="scientific">Mesorhizobium vachelliae</name>
    <dbReference type="NCBI Taxonomy" id="3072309"/>
    <lineage>
        <taxon>Bacteria</taxon>
        <taxon>Pseudomonadati</taxon>
        <taxon>Pseudomonadota</taxon>
        <taxon>Alphaproteobacteria</taxon>
        <taxon>Hyphomicrobiales</taxon>
        <taxon>Phyllobacteriaceae</taxon>
        <taxon>Mesorhizobium</taxon>
    </lineage>
</organism>
<dbReference type="PANTHER" id="PTHR11014">
    <property type="entry name" value="PEPTIDASE M20 FAMILY MEMBER"/>
    <property type="match status" value="1"/>
</dbReference>
<evidence type="ECO:0000256" key="1">
    <source>
        <dbReference type="ARBA" id="ARBA00022801"/>
    </source>
</evidence>
<dbReference type="SUPFAM" id="SSF53187">
    <property type="entry name" value="Zn-dependent exopeptidases"/>
    <property type="match status" value="1"/>
</dbReference>
<dbReference type="InterPro" id="IPR036264">
    <property type="entry name" value="Bact_exopeptidase_dim_dom"/>
</dbReference>
<dbReference type="SUPFAM" id="SSF55031">
    <property type="entry name" value="Bacterial exopeptidase dimerisation domain"/>
    <property type="match status" value="1"/>
</dbReference>
<dbReference type="InterPro" id="IPR017439">
    <property type="entry name" value="Amidohydrolase"/>
</dbReference>
<dbReference type="InterPro" id="IPR006311">
    <property type="entry name" value="TAT_signal"/>
</dbReference>
<evidence type="ECO:0000313" key="3">
    <source>
        <dbReference type="EMBL" id="MDX8530822.1"/>
    </source>
</evidence>
<dbReference type="Proteomes" id="UP001285154">
    <property type="component" value="Unassembled WGS sequence"/>
</dbReference>
<keyword evidence="1" id="KW-0378">Hydrolase</keyword>
<dbReference type="Gene3D" id="3.30.70.360">
    <property type="match status" value="1"/>
</dbReference>
<feature type="domain" description="Peptidase M20 dimerisation" evidence="2">
    <location>
        <begin position="269"/>
        <end position="362"/>
    </location>
</feature>
<sequence>MVFRLGEKYQNYVCSNGCVCGNPQEWASALSRRNFLLSGGAAVAAAPVILAAGSSPAAAQASEASAPAGKVSSKLVAKVNETIDADKDRLVAIFKDIHQNPELGFMEVRTSGIVAEQLSDLGFEVVTGIGKTGVVAVMRNGKGPVVMFRADMDANAVQEETGVDYASKVRVKRDDGLEVPVAHMCGHDAHVTWMLGMARVMTNMRDQWSGTLVLVGQPAEEPIAGAKAMVDDGLYKVAPKPDYFLALHTAPVPTGMVGMRGGMMQAGTDQIDVTFRGVGGHGSTPQLTRDPVVMGAYAITEYQALVSRAIPPLETAVVTVGSFQAGTDNNVIPDTSLLKVNLRFFSEETRQKLIKGIRAINEGIARTYGMPEDQLPTMVMKGNSPPLANDEALIERMVTPLRTLIGEDKLLLGIPPVTGSEDAHVLVAPHPDTKIAYLYVGVADERAMAAATKKGEMLAFAAHGPHYRVDPASIPAGAKVATVCVLELLAK</sequence>
<dbReference type="Pfam" id="PF01546">
    <property type="entry name" value="Peptidase_M20"/>
    <property type="match status" value="1"/>
</dbReference>
<dbReference type="InterPro" id="IPR011650">
    <property type="entry name" value="Peptidase_M20_dimer"/>
</dbReference>
<dbReference type="Pfam" id="PF07687">
    <property type="entry name" value="M20_dimer"/>
    <property type="match status" value="1"/>
</dbReference>